<dbReference type="Proteomes" id="UP000070344">
    <property type="component" value="Unassembled WGS sequence"/>
</dbReference>
<evidence type="ECO:0000313" key="3">
    <source>
        <dbReference type="Proteomes" id="UP000070344"/>
    </source>
</evidence>
<protein>
    <submittedName>
        <fullName evidence="2">Uncharacterized protein</fullName>
    </submittedName>
</protein>
<sequence length="125" mass="13906">MPNCHFYSPLLPRHLLRASYAASVPPHLPTLSPSPEVPACRKKRGKTMGRGERQRTASTPPLVFQPRVIVLALRGLRKIATSRKIIGAPYAAKTAYIPETIMTTIGTWKRRGIRPHKEAEKTISS</sequence>
<feature type="region of interest" description="Disordered" evidence="1">
    <location>
        <begin position="32"/>
        <end position="58"/>
    </location>
</feature>
<organism evidence="2 3">
    <name type="scientific">candidate division MSBL1 archaeon SCGC-AAA259O05</name>
    <dbReference type="NCBI Taxonomy" id="1698271"/>
    <lineage>
        <taxon>Archaea</taxon>
        <taxon>Methanobacteriati</taxon>
        <taxon>Methanobacteriota</taxon>
        <taxon>candidate division MSBL1</taxon>
    </lineage>
</organism>
<gene>
    <name evidence="2" type="ORF">AKJ41_03770</name>
</gene>
<reference evidence="2 3" key="1">
    <citation type="journal article" date="2016" name="Sci. Rep.">
        <title>Metabolic traits of an uncultured archaeal lineage -MSBL1- from brine pools of the Red Sea.</title>
        <authorList>
            <person name="Mwirichia R."/>
            <person name="Alam I."/>
            <person name="Rashid M."/>
            <person name="Vinu M."/>
            <person name="Ba-Alawi W."/>
            <person name="Anthony Kamau A."/>
            <person name="Kamanda Ngugi D."/>
            <person name="Goker M."/>
            <person name="Klenk H.P."/>
            <person name="Bajic V."/>
            <person name="Stingl U."/>
        </authorList>
    </citation>
    <scope>NUCLEOTIDE SEQUENCE [LARGE SCALE GENOMIC DNA]</scope>
    <source>
        <strain evidence="2">SCGC-AAA259O05</strain>
    </source>
</reference>
<accession>A0A133V2S1</accession>
<evidence type="ECO:0000256" key="1">
    <source>
        <dbReference type="SAM" id="MobiDB-lite"/>
    </source>
</evidence>
<dbReference type="EMBL" id="LHXV01000043">
    <property type="protein sequence ID" value="KXB00706.1"/>
    <property type="molecule type" value="Genomic_DNA"/>
</dbReference>
<proteinExistence type="predicted"/>
<name>A0A133V2S1_9EURY</name>
<keyword evidence="3" id="KW-1185">Reference proteome</keyword>
<comment type="caution">
    <text evidence="2">The sequence shown here is derived from an EMBL/GenBank/DDBJ whole genome shotgun (WGS) entry which is preliminary data.</text>
</comment>
<evidence type="ECO:0000313" key="2">
    <source>
        <dbReference type="EMBL" id="KXB00706.1"/>
    </source>
</evidence>
<dbReference type="AlphaFoldDB" id="A0A133V2S1"/>